<evidence type="ECO:0000313" key="2">
    <source>
        <dbReference type="Proteomes" id="UP000005365"/>
    </source>
</evidence>
<proteinExistence type="predicted"/>
<dbReference type="AlphaFoldDB" id="C6M141"/>
<dbReference type="Proteomes" id="UP000005365">
    <property type="component" value="Unassembled WGS sequence"/>
</dbReference>
<organism evidence="1 2">
    <name type="scientific">Neisseria sicca ATCC 29256</name>
    <dbReference type="NCBI Taxonomy" id="547045"/>
    <lineage>
        <taxon>Bacteria</taxon>
        <taxon>Pseudomonadati</taxon>
        <taxon>Pseudomonadota</taxon>
        <taxon>Betaproteobacteria</taxon>
        <taxon>Neisseriales</taxon>
        <taxon>Neisseriaceae</taxon>
        <taxon>Neisseria</taxon>
    </lineage>
</organism>
<reference evidence="1" key="1">
    <citation type="submission" date="2009-07" db="EMBL/GenBank/DDBJ databases">
        <authorList>
            <person name="Weinstock G."/>
            <person name="Sodergren E."/>
            <person name="Clifton S."/>
            <person name="Fulton L."/>
            <person name="Fulton B."/>
            <person name="Courtney L."/>
            <person name="Fronick C."/>
            <person name="Harrison M."/>
            <person name="Strong C."/>
            <person name="Farmer C."/>
            <person name="Delahaunty K."/>
            <person name="Markovic C."/>
            <person name="Hall O."/>
            <person name="Minx P."/>
            <person name="Tomlinson C."/>
            <person name="Mitreva M."/>
            <person name="Nelson J."/>
            <person name="Hou S."/>
            <person name="Wollam A."/>
            <person name="Pepin K.H."/>
            <person name="Johnson M."/>
            <person name="Bhonagiri V."/>
            <person name="Nash W.E."/>
            <person name="Warren W."/>
            <person name="Chinwalla A."/>
            <person name="Mardis E.R."/>
            <person name="Wilson R.K."/>
        </authorList>
    </citation>
    <scope>NUCLEOTIDE SEQUENCE [LARGE SCALE GENOMIC DNA]</scope>
    <source>
        <strain evidence="1">ATCC 29256</strain>
    </source>
</reference>
<accession>C6M141</accession>
<keyword evidence="2" id="KW-1185">Reference proteome</keyword>
<dbReference type="EMBL" id="ACKO02000001">
    <property type="protein sequence ID" value="EET46116.1"/>
    <property type="molecule type" value="Genomic_DNA"/>
</dbReference>
<sequence>MLRICFMVICISNDFYQKVTRDYITVHLIGRRGSRLNLNRYGVCPGSTVIHYMRTAAQFDDKSI</sequence>
<evidence type="ECO:0000313" key="1">
    <source>
        <dbReference type="EMBL" id="EET46116.1"/>
    </source>
</evidence>
<comment type="caution">
    <text evidence="1">The sequence shown here is derived from an EMBL/GenBank/DDBJ whole genome shotgun (WGS) entry which is preliminary data.</text>
</comment>
<gene>
    <name evidence="1" type="ORF">NEISICOT_00221</name>
</gene>
<name>C6M141_NEISI</name>
<protein>
    <submittedName>
        <fullName evidence="1">Uncharacterized protein</fullName>
    </submittedName>
</protein>